<dbReference type="RefSeq" id="WP_260726922.1">
    <property type="nucleotide sequence ID" value="NZ_BAAABS010000070.1"/>
</dbReference>
<proteinExistence type="predicted"/>
<keyword evidence="2" id="KW-1185">Reference proteome</keyword>
<evidence type="ECO:0000313" key="2">
    <source>
        <dbReference type="Proteomes" id="UP001058271"/>
    </source>
</evidence>
<evidence type="ECO:0000313" key="1">
    <source>
        <dbReference type="EMBL" id="UWZ37563.1"/>
    </source>
</evidence>
<dbReference type="EMBL" id="CP073721">
    <property type="protein sequence ID" value="UWZ37563.1"/>
    <property type="molecule type" value="Genomic_DNA"/>
</dbReference>
<reference evidence="1" key="1">
    <citation type="submission" date="2021-04" db="EMBL/GenBank/DDBJ databases">
        <title>Biosynthetic gene clusters of Dactylosporangioum roseum.</title>
        <authorList>
            <person name="Hartkoorn R.C."/>
            <person name="Beaudoing E."/>
            <person name="Hot D."/>
            <person name="Moureu S."/>
        </authorList>
    </citation>
    <scope>NUCLEOTIDE SEQUENCE</scope>
    <source>
        <strain evidence="1">NRRL B-16295</strain>
    </source>
</reference>
<accession>A0ABY5ZA17</accession>
<organism evidence="1 2">
    <name type="scientific">Dactylosporangium roseum</name>
    <dbReference type="NCBI Taxonomy" id="47989"/>
    <lineage>
        <taxon>Bacteria</taxon>
        <taxon>Bacillati</taxon>
        <taxon>Actinomycetota</taxon>
        <taxon>Actinomycetes</taxon>
        <taxon>Micromonosporales</taxon>
        <taxon>Micromonosporaceae</taxon>
        <taxon>Dactylosporangium</taxon>
    </lineage>
</organism>
<dbReference type="Proteomes" id="UP001058271">
    <property type="component" value="Chromosome"/>
</dbReference>
<sequence length="79" mass="8423">MNTLKTPATAEQQWDRAIEAARLEPTESPLAVREALLALDEAADCADRAVIDGVCDAGTWYAFAVGVAAHDPRSAHLFA</sequence>
<gene>
    <name evidence="1" type="ORF">Drose_04565</name>
</gene>
<name>A0ABY5ZA17_9ACTN</name>
<protein>
    <submittedName>
        <fullName evidence="1">Uncharacterized protein</fullName>
    </submittedName>
</protein>